<sequence>MTRQDDESVIAAVGLFGAFWCMWCVAKSLVGAWPRKQKEASLDGLLQRGLQWLTDNGYDVLKAEKTAKYTGYIDECSIGYKEAADFIARKNGREYAVIVGLEDLSHDEICRRYFPLFAILDVQELIFLNLRDESVHYVDFQLHRPKRYYVRHLVYRGLWFSGGILFAFALLHRT</sequence>
<accession>T0C8W3</accession>
<name>T0C8W3_ALIAG</name>
<evidence type="ECO:0000313" key="2">
    <source>
        <dbReference type="Proteomes" id="UP000829401"/>
    </source>
</evidence>
<dbReference type="KEGG" id="aaco:K1I37_12205"/>
<evidence type="ECO:0000313" key="1">
    <source>
        <dbReference type="EMBL" id="UNO47471.1"/>
    </source>
</evidence>
<organism evidence="1 2">
    <name type="scientific">Alicyclobacillus acidoterrestris (strain ATCC 49025 / DSM 3922 / CIP 106132 / NCIMB 13137 / GD3B)</name>
    <dbReference type="NCBI Taxonomy" id="1356854"/>
    <lineage>
        <taxon>Bacteria</taxon>
        <taxon>Bacillati</taxon>
        <taxon>Bacillota</taxon>
        <taxon>Bacilli</taxon>
        <taxon>Bacillales</taxon>
        <taxon>Alicyclobacillaceae</taxon>
        <taxon>Alicyclobacillus</taxon>
    </lineage>
</organism>
<gene>
    <name evidence="1" type="ORF">K1I37_12205</name>
</gene>
<dbReference type="OrthoDB" id="2376453at2"/>
<dbReference type="STRING" id="1356854.N007_03630"/>
<keyword evidence="2" id="KW-1185">Reference proteome</keyword>
<proteinExistence type="predicted"/>
<accession>A0A9E6ZIT4</accession>
<dbReference type="AlphaFoldDB" id="T0C8W3"/>
<dbReference type="RefSeq" id="WP_021295656.1">
    <property type="nucleotide sequence ID" value="NZ_AURB01000101.1"/>
</dbReference>
<reference evidence="2" key="1">
    <citation type="journal article" date="2022" name="G3 (Bethesda)">
        <title>Unveiling the complete genome sequence of Alicyclobacillus acidoterrestris DSM 3922T, a taint-producing strain.</title>
        <authorList>
            <person name="Leonardo I.C."/>
            <person name="Barreto Crespo M.T."/>
            <person name="Gaspar F.B."/>
        </authorList>
    </citation>
    <scope>NUCLEOTIDE SEQUENCE [LARGE SCALE GENOMIC DNA]</scope>
    <source>
        <strain evidence="2">DSM 3922</strain>
    </source>
</reference>
<protein>
    <submittedName>
        <fullName evidence="1">Uncharacterized protein</fullName>
    </submittedName>
</protein>
<dbReference type="Proteomes" id="UP000829401">
    <property type="component" value="Chromosome"/>
</dbReference>
<dbReference type="EMBL" id="CP080467">
    <property type="protein sequence ID" value="UNO47471.1"/>
    <property type="molecule type" value="Genomic_DNA"/>
</dbReference>